<reference evidence="3" key="1">
    <citation type="submission" date="2018-12" db="EMBL/GenBank/DDBJ databases">
        <title>Bacillus chawlae sp. nov., Bacillus glennii sp. nov., and Bacillus saganii sp. nov. Isolated from the Vehicle Assembly Building at Kennedy Space Center where the Viking Spacecraft were Assembled.</title>
        <authorList>
            <person name="Seuylemezian A."/>
            <person name="Vaishampayan P."/>
        </authorList>
    </citation>
    <scope>NUCLEOTIDE SEQUENCE [LARGE SCALE GENOMIC DNA]</scope>
    <source>
        <strain evidence="3">DSM 13966</strain>
    </source>
</reference>
<dbReference type="EMBL" id="RSFW01000019">
    <property type="protein sequence ID" value="RSD25444.1"/>
    <property type="molecule type" value="Genomic_DNA"/>
</dbReference>
<feature type="transmembrane region" description="Helical" evidence="1">
    <location>
        <begin position="86"/>
        <end position="104"/>
    </location>
</feature>
<feature type="transmembrane region" description="Helical" evidence="1">
    <location>
        <begin position="7"/>
        <end position="26"/>
    </location>
</feature>
<dbReference type="RefSeq" id="WP_125481163.1">
    <property type="nucleotide sequence ID" value="NZ_RSFW01000019.1"/>
</dbReference>
<dbReference type="Proteomes" id="UP000279911">
    <property type="component" value="Unassembled WGS sequence"/>
</dbReference>
<dbReference type="OrthoDB" id="2111682at2"/>
<evidence type="ECO:0000313" key="3">
    <source>
        <dbReference type="Proteomes" id="UP000279911"/>
    </source>
</evidence>
<keyword evidence="1" id="KW-1133">Transmembrane helix</keyword>
<feature type="transmembrane region" description="Helical" evidence="1">
    <location>
        <begin position="60"/>
        <end position="80"/>
    </location>
</feature>
<keyword evidence="1" id="KW-0812">Transmembrane</keyword>
<organism evidence="2 3">
    <name type="scientific">Mesobacillus subterraneus</name>
    <dbReference type="NCBI Taxonomy" id="285983"/>
    <lineage>
        <taxon>Bacteria</taxon>
        <taxon>Bacillati</taxon>
        <taxon>Bacillota</taxon>
        <taxon>Bacilli</taxon>
        <taxon>Bacillales</taxon>
        <taxon>Bacillaceae</taxon>
        <taxon>Mesobacillus</taxon>
    </lineage>
</organism>
<name>A0A3R9KT22_9BACI</name>
<feature type="transmembrane region" description="Helical" evidence="1">
    <location>
        <begin position="32"/>
        <end position="53"/>
    </location>
</feature>
<evidence type="ECO:0000313" key="2">
    <source>
        <dbReference type="EMBL" id="RSD25444.1"/>
    </source>
</evidence>
<gene>
    <name evidence="2" type="ORF">EJA10_16695</name>
</gene>
<protein>
    <submittedName>
        <fullName evidence="2">DUF2512 family protein</fullName>
    </submittedName>
</protein>
<evidence type="ECO:0000256" key="1">
    <source>
        <dbReference type="SAM" id="Phobius"/>
    </source>
</evidence>
<keyword evidence="1" id="KW-0472">Membrane</keyword>
<dbReference type="InterPro" id="IPR019649">
    <property type="entry name" value="DUF2512"/>
</dbReference>
<comment type="caution">
    <text evidence="2">The sequence shown here is derived from an EMBL/GenBank/DDBJ whole genome shotgun (WGS) entry which is preliminary data.</text>
</comment>
<accession>A0A3R9KT22</accession>
<dbReference type="AlphaFoldDB" id="A0A3R9KT22"/>
<proteinExistence type="predicted"/>
<sequence>MRHLRAIVIKFLASFILLFIIFGLMYNMSFTNVFLISLVLGLASYVIGDLFLLPKTNNTIATLADFGLAFMIIWLLSESLTYGESLLGPSFFVAAGIAIFEYFFHKYIARNMTEDENRTNHQPKYQYQTEAAQELYPVKPDVRSDDE</sequence>
<dbReference type="Pfam" id="PF10710">
    <property type="entry name" value="DUF2512"/>
    <property type="match status" value="1"/>
</dbReference>